<sequence length="78" mass="8654">MFAKSRLGSCPQLSSSHPSSISGWQKCLQLNSHRGSDQHTNTRPEACNWQQSMNGGSSCQSYMDKPRHLRNMATGCII</sequence>
<accession>A0A2T3YWI5</accession>
<feature type="region of interest" description="Disordered" evidence="1">
    <location>
        <begin position="1"/>
        <end position="22"/>
    </location>
</feature>
<evidence type="ECO:0000313" key="3">
    <source>
        <dbReference type="Proteomes" id="UP000240493"/>
    </source>
</evidence>
<organism evidence="2 3">
    <name type="scientific">Trichoderma asperellum (strain ATCC 204424 / CBS 433.97 / NBRC 101777)</name>
    <dbReference type="NCBI Taxonomy" id="1042311"/>
    <lineage>
        <taxon>Eukaryota</taxon>
        <taxon>Fungi</taxon>
        <taxon>Dikarya</taxon>
        <taxon>Ascomycota</taxon>
        <taxon>Pezizomycotina</taxon>
        <taxon>Sordariomycetes</taxon>
        <taxon>Hypocreomycetidae</taxon>
        <taxon>Hypocreales</taxon>
        <taxon>Hypocreaceae</taxon>
        <taxon>Trichoderma</taxon>
    </lineage>
</organism>
<gene>
    <name evidence="2" type="ORF">M441DRAFT_150044</name>
</gene>
<reference evidence="2 3" key="1">
    <citation type="submission" date="2016-07" db="EMBL/GenBank/DDBJ databases">
        <title>Multiple horizontal gene transfer events from other fungi enriched the ability of initially mycotrophic Trichoderma (Ascomycota) to feed on dead plant biomass.</title>
        <authorList>
            <consortium name="DOE Joint Genome Institute"/>
            <person name="Aerts A."/>
            <person name="Atanasova L."/>
            <person name="Chenthamara K."/>
            <person name="Zhang J."/>
            <person name="Grujic M."/>
            <person name="Henrissat B."/>
            <person name="Kuo A."/>
            <person name="Salamov A."/>
            <person name="Lipzen A."/>
            <person name="Labutti K."/>
            <person name="Barry K."/>
            <person name="Miao Y."/>
            <person name="Rahimi M.J."/>
            <person name="Shen Q."/>
            <person name="Grigoriev I.V."/>
            <person name="Kubicek C.P."/>
            <person name="Druzhinina I.S."/>
        </authorList>
    </citation>
    <scope>NUCLEOTIDE SEQUENCE [LARGE SCALE GENOMIC DNA]</scope>
    <source>
        <strain evidence="2 3">CBS 433.97</strain>
    </source>
</reference>
<keyword evidence="3" id="KW-1185">Reference proteome</keyword>
<name>A0A2T3YWI5_TRIA4</name>
<evidence type="ECO:0000256" key="1">
    <source>
        <dbReference type="SAM" id="MobiDB-lite"/>
    </source>
</evidence>
<feature type="compositionally biased region" description="Low complexity" evidence="1">
    <location>
        <begin position="9"/>
        <end position="22"/>
    </location>
</feature>
<protein>
    <submittedName>
        <fullName evidence="2">Uncharacterized protein</fullName>
    </submittedName>
</protein>
<dbReference type="EMBL" id="KZ679269">
    <property type="protein sequence ID" value="PTB36900.1"/>
    <property type="molecule type" value="Genomic_DNA"/>
</dbReference>
<evidence type="ECO:0000313" key="2">
    <source>
        <dbReference type="EMBL" id="PTB36900.1"/>
    </source>
</evidence>
<proteinExistence type="predicted"/>
<dbReference type="Proteomes" id="UP000240493">
    <property type="component" value="Unassembled WGS sequence"/>
</dbReference>
<dbReference type="AlphaFoldDB" id="A0A2T3YWI5"/>